<proteinExistence type="predicted"/>
<dbReference type="GO" id="GO:0003723">
    <property type="term" value="F:RNA binding"/>
    <property type="evidence" value="ECO:0007669"/>
    <property type="project" value="UniProtKB-KW"/>
</dbReference>
<keyword evidence="4" id="KW-0694">RNA-binding</keyword>
<accession>A0AAE1J6H4</accession>
<dbReference type="Gene3D" id="3.40.1280.10">
    <property type="match status" value="1"/>
</dbReference>
<comment type="catalytic activity">
    <reaction evidence="6">
        <text>guanosine(18) in tRNA + S-adenosyl-L-methionine = 2'-O-methylguanosine(18) in tRNA + S-adenosyl-L-homocysteine + H(+)</text>
        <dbReference type="Rhea" id="RHEA:20077"/>
        <dbReference type="Rhea" id="RHEA-COMP:10190"/>
        <dbReference type="Rhea" id="RHEA-COMP:10192"/>
        <dbReference type="ChEBI" id="CHEBI:15378"/>
        <dbReference type="ChEBI" id="CHEBI:57856"/>
        <dbReference type="ChEBI" id="CHEBI:59789"/>
        <dbReference type="ChEBI" id="CHEBI:74269"/>
        <dbReference type="ChEBI" id="CHEBI:74445"/>
        <dbReference type="EC" id="2.1.1.34"/>
    </reaction>
    <physiologicalReaction direction="left-to-right" evidence="6">
        <dbReference type="Rhea" id="RHEA:20078"/>
    </physiologicalReaction>
</comment>
<evidence type="ECO:0000313" key="13">
    <source>
        <dbReference type="Proteomes" id="UP001293593"/>
    </source>
</evidence>
<dbReference type="EMBL" id="JAWXYG010000009">
    <property type="protein sequence ID" value="KAK4262529.1"/>
    <property type="molecule type" value="Genomic_DNA"/>
</dbReference>
<sequence>MSRLEADSMATLVDSLSKSLIQVPASAIPAMLDCILLSTGLSPSLLLASLSDDFPRLLKDIIKEDEKLDSDNCLHLTSLIGAFCHLIKKIGANHDAVQSFTLRCFLPLVKVLQAFQCNLLNQIMELFIDVVMETHTWVVLEETLVPMVLRSVYLSMDVCHNEDSIFYDWRSGSGPQVSYDLLTDSPVDKELSLSSSSCFKLPTSCQLFSVILEAAIQFQQTVTASELVEENGCYAVNFVARLIWELCNMTERMLLYSPEHRSCAVGFLLPIVGKALSSNSIFRVTISRQEQAISWEHFFVKLWNCCRTLFSMGILERREAYNVLSLYFSFIPYIEEHEDADTISRMEQFGIIAVKEFWDEIKRGLVNKESLVRKQSLQILKTVLSIHSRTNSTSNVSKRNSSGKHSMPRGVTKRELWAYKEAKSLGVGNFLALEDLIFNGKQYWEAFLLLYEMLEEYGTHLVEAAWNHQVSLLLQFSLSYLKSESNTSEVHQTQIENCGEIFDWLSILWERGLHHDNPQVRCLIMQSFLDINWENYGNYLRSVPEAFILGPFMQGLNDPIQHKEFGIKGVYMSRTIEGAAQFLHQYTSCLALRKCIGFLCNLASTAKHQSFGRAGLMGLAECITLAANAIRTLPYSRKESFRGTSLMEWASETANENDKTQLLNAFRYVIESSKQHFNPNYRLQVCQKIMEAAVSVACVFDVPLEILLIFVSTLPREFTDFGGPLRATVQKWLSGCGHLDYCANCCSNVGKRWKSLYDFPQSFVSDQLVSDASLNYDDEELSAWEVEANRWARVLFLALQEEHLLGPILMFIQSTGVTILKQNHDTKYVSVKFLILAMSLVLELQRTKERAAENGTTATTDDFRLIEGIYEKFVDKFLLILEDMVQFADQSCSIFWSGFVVDDNTLPGSVKGKLGGPSQRRLSISTTTFVLQAIMSVKALSLILAWSTQIKSDASLSYSFTFIWQFFWRTTKFPPPCSEIEAEIFLAAYEALVFVLRVLASTYFSQSSFLIMENEKLFLEAEGRPQLDFMLLSFVQNINNLLEVGFLARTRRAVLLDLKWMCIESLLSIPSHALNNGICMEESLTFFSDGTLRCIFSDLIESLENAGEGSVLTMLRSVRMVLELVAKGKSSAGVFSDVIDAQKMWHLVHSSWILHVNCNKRRVASIAALLSSVLHPSVFNDESMHERDNALGPLKWFVANLLEEGTKSPRTIRLAALHLTGLLLSNPRIIKFYIKELKLLTLYGSVAFDEDFEAELAENIDARVEVSLLAKSPDPELTEEYINTELYARVSVAVLFHKLASMVNSSTLNPDCIAALASGKLFLLELLDSAVNDKDLAKELYKKYSAIHRRKIRVWQTICVLSPFVEQDIVGKVADYLCLSLNRNNLPAVRQYLETFAINIYLKFSSLVRDHLVPILRNYDTRPQALSSYVFIAANVILHSSKDVQSRHLDELFPPLVPLLTSHHHSLRGFTQLLLYQILHKLFPLLNAGSSEVFPLEKRCFVDLKTYLAKNFDCARLRASMEGYLDAYNPINSATPAGIFINRVEEVEFECVPTSLMDQVITFLNDVREDLRYSMAKDVVTIRNESLRIDGDINGMENMSIGEGTQVKDISSDFQKKITLAKHDVGAVDVGSFYGNGKAYKKIAEMEEDDLLLDQLLQSRRLSLERVKASSQNFILVASLLDRIPNLAGLARTCEVFRASGLTIADKSILKDKQFQLISVTAEKWVPIVEVPINSVKVYLEKKKREGFSILGLEQTANSVPLDQFMFPKKTVLVLGREKEGIPVDIIHILDACLEIPQLGVVRSLNVHVSGAIAMWEYTRQQRSH</sequence>
<dbReference type="GO" id="GO:0141100">
    <property type="term" value="F:tRNA (guanine(18)-2'-O)-methyltransferase activity"/>
    <property type="evidence" value="ECO:0007669"/>
    <property type="project" value="UniProtKB-EC"/>
</dbReference>
<dbReference type="InterPro" id="IPR029026">
    <property type="entry name" value="tRNA_m1G_MTases_N"/>
</dbReference>
<evidence type="ECO:0000256" key="8">
    <source>
        <dbReference type="ARBA" id="ARBA00093594"/>
    </source>
</evidence>
<evidence type="ECO:0000256" key="10">
    <source>
        <dbReference type="ARBA" id="ARBA00093656"/>
    </source>
</evidence>
<evidence type="ECO:0000256" key="4">
    <source>
        <dbReference type="ARBA" id="ARBA00022884"/>
    </source>
</evidence>
<dbReference type="PANTHER" id="PTHR12029">
    <property type="entry name" value="RNA METHYLTRANSFERASE"/>
    <property type="match status" value="1"/>
</dbReference>
<keyword evidence="13" id="KW-1185">Reference proteome</keyword>
<dbReference type="Proteomes" id="UP001293593">
    <property type="component" value="Unassembled WGS sequence"/>
</dbReference>
<dbReference type="PANTHER" id="PTHR12029:SF11">
    <property type="entry name" value="METHYLTRANSFERASE TARBP1-RELATED"/>
    <property type="match status" value="1"/>
</dbReference>
<protein>
    <recommendedName>
        <fullName evidence="9">tRNA (guanosine(18)-2'-O)-methyltransferase TARBP1</fullName>
        <ecNumber evidence="8">2.1.1.34</ecNumber>
    </recommendedName>
    <alternativeName>
        <fullName evidence="10">TAR RNA-binding protein 1</fullName>
    </alternativeName>
</protein>
<evidence type="ECO:0000259" key="11">
    <source>
        <dbReference type="Pfam" id="PF00588"/>
    </source>
</evidence>
<evidence type="ECO:0000256" key="5">
    <source>
        <dbReference type="ARBA" id="ARBA00022990"/>
    </source>
</evidence>
<dbReference type="Pfam" id="PF00588">
    <property type="entry name" value="SpoU_methylase"/>
    <property type="match status" value="1"/>
</dbReference>
<evidence type="ECO:0000256" key="6">
    <source>
        <dbReference type="ARBA" id="ARBA00093266"/>
    </source>
</evidence>
<dbReference type="CDD" id="cd18091">
    <property type="entry name" value="SpoU-like_TRM3-like"/>
    <property type="match status" value="1"/>
</dbReference>
<dbReference type="InterPro" id="IPR029028">
    <property type="entry name" value="Alpha/beta_knot_MTases"/>
</dbReference>
<evidence type="ECO:0000256" key="7">
    <source>
        <dbReference type="ARBA" id="ARBA00093361"/>
    </source>
</evidence>
<evidence type="ECO:0000256" key="3">
    <source>
        <dbReference type="ARBA" id="ARBA00022691"/>
    </source>
</evidence>
<comment type="caution">
    <text evidence="12">The sequence shown here is derived from an EMBL/GenBank/DDBJ whole genome shotgun (WGS) entry which is preliminary data.</text>
</comment>
<dbReference type="GO" id="GO:0030488">
    <property type="term" value="P:tRNA methylation"/>
    <property type="evidence" value="ECO:0007669"/>
    <property type="project" value="InterPro"/>
</dbReference>
<dbReference type="SUPFAM" id="SSF75217">
    <property type="entry name" value="alpha/beta knot"/>
    <property type="match status" value="1"/>
</dbReference>
<dbReference type="InterPro" id="IPR045330">
    <property type="entry name" value="TRM3/TARBP1"/>
</dbReference>
<dbReference type="FunFam" id="3.40.1280.10:FF:000010">
    <property type="entry name" value="probable methyltransferase TARBP1"/>
    <property type="match status" value="1"/>
</dbReference>
<keyword evidence="5" id="KW-0007">Acetylation</keyword>
<organism evidence="12 13">
    <name type="scientific">Acacia crassicarpa</name>
    <name type="common">northern wattle</name>
    <dbReference type="NCBI Taxonomy" id="499986"/>
    <lineage>
        <taxon>Eukaryota</taxon>
        <taxon>Viridiplantae</taxon>
        <taxon>Streptophyta</taxon>
        <taxon>Embryophyta</taxon>
        <taxon>Tracheophyta</taxon>
        <taxon>Spermatophyta</taxon>
        <taxon>Magnoliopsida</taxon>
        <taxon>eudicotyledons</taxon>
        <taxon>Gunneridae</taxon>
        <taxon>Pentapetalae</taxon>
        <taxon>rosids</taxon>
        <taxon>fabids</taxon>
        <taxon>Fabales</taxon>
        <taxon>Fabaceae</taxon>
        <taxon>Caesalpinioideae</taxon>
        <taxon>mimosoid clade</taxon>
        <taxon>Acacieae</taxon>
        <taxon>Acacia</taxon>
    </lineage>
</organism>
<keyword evidence="2" id="KW-0808">Transferase</keyword>
<name>A0AAE1J6H4_9FABA</name>
<dbReference type="EC" id="2.1.1.34" evidence="8"/>
<dbReference type="InterPro" id="IPR001537">
    <property type="entry name" value="SpoU_MeTrfase"/>
</dbReference>
<keyword evidence="3" id="KW-0949">S-adenosyl-L-methionine</keyword>
<keyword evidence="1" id="KW-0489">Methyltransferase</keyword>
<evidence type="ECO:0000256" key="1">
    <source>
        <dbReference type="ARBA" id="ARBA00022603"/>
    </source>
</evidence>
<evidence type="ECO:0000256" key="9">
    <source>
        <dbReference type="ARBA" id="ARBA00093636"/>
    </source>
</evidence>
<feature type="domain" description="tRNA/rRNA methyltransferase SpoU type" evidence="11">
    <location>
        <begin position="1674"/>
        <end position="1816"/>
    </location>
</feature>
<reference evidence="12" key="1">
    <citation type="submission" date="2023-10" db="EMBL/GenBank/DDBJ databases">
        <title>Chromosome-level genome of the transformable northern wattle, Acacia crassicarpa.</title>
        <authorList>
            <person name="Massaro I."/>
            <person name="Sinha N.R."/>
            <person name="Poethig S."/>
            <person name="Leichty A.R."/>
        </authorList>
    </citation>
    <scope>NUCLEOTIDE SEQUENCE</scope>
    <source>
        <strain evidence="12">Acra3RX</strain>
        <tissue evidence="12">Leaf</tissue>
    </source>
</reference>
<comment type="function">
    <text evidence="7">S-adenosyl-L-methionine-dependent 2'-O-ribose methyltransferase that catalyzes the formation of 2'-O-methylguanosine at position 18 (Gm18) in a subset of tRNA. Selectively mediates Gm18 methylation of tRNAGln-TTG/CTG and tRNASer-TGA/GCT. Gm18 modification can enhance the stability of modified tRNAs.</text>
</comment>
<gene>
    <name evidence="12" type="ORF">QN277_028078</name>
</gene>
<evidence type="ECO:0000256" key="2">
    <source>
        <dbReference type="ARBA" id="ARBA00022679"/>
    </source>
</evidence>
<evidence type="ECO:0000313" key="12">
    <source>
        <dbReference type="EMBL" id="KAK4262529.1"/>
    </source>
</evidence>
<dbReference type="InterPro" id="IPR044748">
    <property type="entry name" value="Trm3/TARBP1_C"/>
</dbReference>